<sequence length="723" mass="82180">MLLSPSNLWITVVTILLPNLCLVYGKIGKPWSPSVCSSHPLFTSTLAPNYTTPYTFYPRNEDHLKSIQSIDISTPCRKTLNNFYKAYKSQSVWAYQLLDSCGQPSSGVLSGNTFYWGAYDQCLNVNPDKYGINFTGTFWRNIVSCTGIKYNGSRITTSLWDQRVVEICAPSTCNEQDISTILIGNSSLKVVEAVKIESYYDLPFDWSEKFIIVCFTLLGLIVIASTLSDFYLMPYEKIIEAKCNYNGTLGNLIASSVYCFSLRRNFSIVLSNKSSKYEISCLNGWRTLSIIIVILGHVCMVAAVFNSVNRENFDTFVASRWFQIIGNGSIWTDTFFVLSGFLIAHSSVRRISASPSSDDLWTRISAFSRELIHSCVLRYFRLTPTLVWMIMVYIMARRLGDGPHWDFLVQSLHTSIYRDMWKSLTYTINLFGVAVNPITGLVATWFLAADFQFFIASSLTLALINGGKPMIGWCLNGCIMMASILTTAWLTYTYNYPPVLLFDRLCEDEYFQVIYVKPWTRISAYCIGIFLHEVWAKYRNVNLSKSVSNSLLLISFSGMSLVIISSRKYYADEDESKLEKVIYGSLHRPLWSICVSYLIFHAASGNSNGITVSLSWSGFRIFAKLAYQAFYWHIFIIYYILGYYRSPVYADTLSYAILIIATLFASFALSIFSAMIFEFPFLHLLAIYRHNGIPELPDNNIKSLENQSTDEDSFDSTSKEKTN</sequence>
<reference evidence="6" key="1">
    <citation type="submission" date="2011-08" db="EMBL/GenBank/DDBJ databases">
        <authorList>
            <person name="Rombauts S."/>
        </authorList>
    </citation>
    <scope>NUCLEOTIDE SEQUENCE</scope>
    <source>
        <strain evidence="6">London</strain>
    </source>
</reference>
<evidence type="ECO:0000313" key="6">
    <source>
        <dbReference type="Proteomes" id="UP000015104"/>
    </source>
</evidence>
<proteinExistence type="predicted"/>
<dbReference type="Pfam" id="PF01757">
    <property type="entry name" value="Acyl_transf_3"/>
    <property type="match status" value="1"/>
</dbReference>
<feature type="transmembrane region" description="Helical" evidence="2">
    <location>
        <begin position="428"/>
        <end position="449"/>
    </location>
</feature>
<keyword evidence="2" id="KW-1133">Transmembrane helix</keyword>
<keyword evidence="2" id="KW-0812">Transmembrane</keyword>
<dbReference type="OrthoDB" id="6514995at2759"/>
<evidence type="ECO:0000259" key="4">
    <source>
        <dbReference type="SMART" id="SM00703"/>
    </source>
</evidence>
<dbReference type="EMBL" id="CAEY01000461">
    <property type="status" value="NOT_ANNOTATED_CDS"/>
    <property type="molecule type" value="Genomic_DNA"/>
</dbReference>
<dbReference type="PANTHER" id="PTHR11161:SF0">
    <property type="entry name" value="O-ACYLTRANSFERASE LIKE PROTEIN"/>
    <property type="match status" value="1"/>
</dbReference>
<dbReference type="GO" id="GO:0016747">
    <property type="term" value="F:acyltransferase activity, transferring groups other than amino-acyl groups"/>
    <property type="evidence" value="ECO:0007669"/>
    <property type="project" value="InterPro"/>
</dbReference>
<dbReference type="Proteomes" id="UP000015104">
    <property type="component" value="Unassembled WGS sequence"/>
</dbReference>
<dbReference type="InterPro" id="IPR006621">
    <property type="entry name" value="Nose-resist-to-fluoxetine_N"/>
</dbReference>
<keyword evidence="3" id="KW-0732">Signal</keyword>
<feature type="transmembrane region" description="Helical" evidence="2">
    <location>
        <begin position="470"/>
        <end position="490"/>
    </location>
</feature>
<evidence type="ECO:0000256" key="3">
    <source>
        <dbReference type="SAM" id="SignalP"/>
    </source>
</evidence>
<evidence type="ECO:0000256" key="1">
    <source>
        <dbReference type="SAM" id="MobiDB-lite"/>
    </source>
</evidence>
<reference evidence="5" key="2">
    <citation type="submission" date="2015-06" db="UniProtKB">
        <authorList>
            <consortium name="EnsemblMetazoa"/>
        </authorList>
    </citation>
    <scope>IDENTIFICATION</scope>
</reference>
<feature type="region of interest" description="Disordered" evidence="1">
    <location>
        <begin position="704"/>
        <end position="723"/>
    </location>
</feature>
<feature type="transmembrane region" description="Helical" evidence="2">
    <location>
        <begin position="324"/>
        <end position="344"/>
    </location>
</feature>
<feature type="signal peptide" evidence="3">
    <location>
        <begin position="1"/>
        <end position="25"/>
    </location>
</feature>
<feature type="transmembrane region" description="Helical" evidence="2">
    <location>
        <begin position="621"/>
        <end position="641"/>
    </location>
</feature>
<dbReference type="eggNOG" id="KOG3700">
    <property type="taxonomic scope" value="Eukaryota"/>
</dbReference>
<organism evidence="5 6">
    <name type="scientific">Tetranychus urticae</name>
    <name type="common">Two-spotted spider mite</name>
    <dbReference type="NCBI Taxonomy" id="32264"/>
    <lineage>
        <taxon>Eukaryota</taxon>
        <taxon>Metazoa</taxon>
        <taxon>Ecdysozoa</taxon>
        <taxon>Arthropoda</taxon>
        <taxon>Chelicerata</taxon>
        <taxon>Arachnida</taxon>
        <taxon>Acari</taxon>
        <taxon>Acariformes</taxon>
        <taxon>Trombidiformes</taxon>
        <taxon>Prostigmata</taxon>
        <taxon>Eleutherengona</taxon>
        <taxon>Raphignathae</taxon>
        <taxon>Tetranychoidea</taxon>
        <taxon>Tetranychidae</taxon>
        <taxon>Tetranychus</taxon>
    </lineage>
</organism>
<dbReference type="HOGENOM" id="CLU_007874_3_1_1"/>
<evidence type="ECO:0000313" key="5">
    <source>
        <dbReference type="EnsemblMetazoa" id="tetur01g10200.1"/>
    </source>
</evidence>
<dbReference type="AlphaFoldDB" id="T1JSE2"/>
<keyword evidence="6" id="KW-1185">Reference proteome</keyword>
<dbReference type="EnsemblMetazoa" id="tetur01g10200.1">
    <property type="protein sequence ID" value="tetur01g10200.1"/>
    <property type="gene ID" value="tetur01g10200"/>
</dbReference>
<dbReference type="KEGG" id="tut:107363037"/>
<feature type="transmembrane region" description="Helical" evidence="2">
    <location>
        <begin position="284"/>
        <end position="304"/>
    </location>
</feature>
<dbReference type="InterPro" id="IPR002656">
    <property type="entry name" value="Acyl_transf_3_dom"/>
</dbReference>
<dbReference type="InterPro" id="IPR052728">
    <property type="entry name" value="O2_lipid_transport_reg"/>
</dbReference>
<dbReference type="Pfam" id="PF20146">
    <property type="entry name" value="NRF"/>
    <property type="match status" value="1"/>
</dbReference>
<name>T1JSE2_TETUR</name>
<feature type="transmembrane region" description="Helical" evidence="2">
    <location>
        <begin position="210"/>
        <end position="233"/>
    </location>
</feature>
<evidence type="ECO:0000256" key="2">
    <source>
        <dbReference type="SAM" id="Phobius"/>
    </source>
</evidence>
<feature type="domain" description="Nose resistant-to-fluoxetine protein N-terminal" evidence="4">
    <location>
        <begin position="73"/>
        <end position="197"/>
    </location>
</feature>
<protein>
    <recommendedName>
        <fullName evidence="4">Nose resistant-to-fluoxetine protein N-terminal domain-containing protein</fullName>
    </recommendedName>
</protein>
<feature type="chain" id="PRO_5004580568" description="Nose resistant-to-fluoxetine protein N-terminal domain-containing protein" evidence="3">
    <location>
        <begin position="26"/>
        <end position="723"/>
    </location>
</feature>
<accession>T1JSE2</accession>
<keyword evidence="2" id="KW-0472">Membrane</keyword>
<feature type="transmembrane region" description="Helical" evidence="2">
    <location>
        <begin position="551"/>
        <end position="570"/>
    </location>
</feature>
<feature type="transmembrane region" description="Helical" evidence="2">
    <location>
        <begin position="653"/>
        <end position="677"/>
    </location>
</feature>
<dbReference type="OMA" id="TRISAYC"/>
<dbReference type="PANTHER" id="PTHR11161">
    <property type="entry name" value="O-ACYLTRANSFERASE"/>
    <property type="match status" value="1"/>
</dbReference>
<gene>
    <name evidence="5" type="primary">107363037</name>
</gene>
<dbReference type="SMART" id="SM00703">
    <property type="entry name" value="NRF"/>
    <property type="match status" value="1"/>
</dbReference>